<evidence type="ECO:0000313" key="2">
    <source>
        <dbReference type="EMBL" id="HDS10272.1"/>
    </source>
</evidence>
<accession>A0A7C1IHM0</accession>
<dbReference type="EMBL" id="DSDY01000049">
    <property type="protein sequence ID" value="HDS10272.1"/>
    <property type="molecule type" value="Genomic_DNA"/>
</dbReference>
<organism evidence="2">
    <name type="scientific">Fervidicoccus fontis</name>
    <dbReference type="NCBI Taxonomy" id="683846"/>
    <lineage>
        <taxon>Archaea</taxon>
        <taxon>Thermoproteota</taxon>
        <taxon>Thermoprotei</taxon>
        <taxon>Fervidicoccales</taxon>
        <taxon>Fervidicoccaceae</taxon>
        <taxon>Fervidicoccus</taxon>
    </lineage>
</organism>
<proteinExistence type="predicted"/>
<name>A0A7C1IHM0_9CREN</name>
<sequence>MTIMKQMRIKLPLIAESVAEFVLSDVNNLFSIMPFKVKVEDKKDNTYIIKAKFLDYEGPIKVSINTIRTPGGILYIEATFDGETSVGVGLVGYKEKVTSKLALEAIPAAGGVELTISVSYSSPYEKEREKDLEKLFTKFVESFGENIVKFYASRPQPIPKKEEKAPVIVSLPVEKTVSEKKEAMTAQPAVKPEEKPSKQEIEARKEEAIKPTTLADRLSSKLGDSSFVLQLLDKSSSLEVEITKVTEAYLRSLINKVESKDSFVLVSCKRQADKLRAVVGSEGILGIWAEIGYTQYLGMEALAQAKDIEFTCASYVVKGITL</sequence>
<evidence type="ECO:0000256" key="1">
    <source>
        <dbReference type="SAM" id="MobiDB-lite"/>
    </source>
</evidence>
<reference evidence="2" key="1">
    <citation type="journal article" date="2020" name="mSystems">
        <title>Genome- and Community-Level Interaction Insights into Carbon Utilization and Element Cycling Functions of Hydrothermarchaeota in Hydrothermal Sediment.</title>
        <authorList>
            <person name="Zhou Z."/>
            <person name="Liu Y."/>
            <person name="Xu W."/>
            <person name="Pan J."/>
            <person name="Luo Z.H."/>
            <person name="Li M."/>
        </authorList>
    </citation>
    <scope>NUCLEOTIDE SEQUENCE [LARGE SCALE GENOMIC DNA]</scope>
    <source>
        <strain evidence="2">SpSt-123</strain>
    </source>
</reference>
<dbReference type="AlphaFoldDB" id="A0A7C1IHM0"/>
<comment type="caution">
    <text evidence="2">The sequence shown here is derived from an EMBL/GenBank/DDBJ whole genome shotgun (WGS) entry which is preliminary data.</text>
</comment>
<protein>
    <submittedName>
        <fullName evidence="2">Uncharacterized protein</fullName>
    </submittedName>
</protein>
<gene>
    <name evidence="2" type="ORF">ENO04_01420</name>
</gene>
<feature type="region of interest" description="Disordered" evidence="1">
    <location>
        <begin position="181"/>
        <end position="204"/>
    </location>
</feature>
<feature type="compositionally biased region" description="Basic and acidic residues" evidence="1">
    <location>
        <begin position="191"/>
        <end position="204"/>
    </location>
</feature>